<evidence type="ECO:0000313" key="1">
    <source>
        <dbReference type="EMBL" id="SJZ57247.1"/>
    </source>
</evidence>
<protein>
    <submittedName>
        <fullName evidence="1">Uncharacterized protein</fullName>
    </submittedName>
</protein>
<dbReference type="EMBL" id="FUXM01000002">
    <property type="protein sequence ID" value="SJZ57247.1"/>
    <property type="molecule type" value="Genomic_DNA"/>
</dbReference>
<sequence>MNLKVCLNVDSLKKDEVRKLIKDVEIFCTCGLRLHALDFEHSEVCPECGREYHLQDGIGHFHIIINKPTEEKGYY</sequence>
<dbReference type="OrthoDB" id="9801697at2"/>
<dbReference type="Proteomes" id="UP000189933">
    <property type="component" value="Unassembled WGS sequence"/>
</dbReference>
<name>A0A1T4LRH7_9FIRM</name>
<reference evidence="2" key="1">
    <citation type="submission" date="2017-02" db="EMBL/GenBank/DDBJ databases">
        <authorList>
            <person name="Varghese N."/>
            <person name="Submissions S."/>
        </authorList>
    </citation>
    <scope>NUCLEOTIDE SEQUENCE [LARGE SCALE GENOMIC DNA]</scope>
    <source>
        <strain evidence="2">DSM 16521</strain>
    </source>
</reference>
<organism evidence="1 2">
    <name type="scientific">Carboxydocella sporoproducens DSM 16521</name>
    <dbReference type="NCBI Taxonomy" id="1121270"/>
    <lineage>
        <taxon>Bacteria</taxon>
        <taxon>Bacillati</taxon>
        <taxon>Bacillota</taxon>
        <taxon>Clostridia</taxon>
        <taxon>Eubacteriales</taxon>
        <taxon>Clostridiales Family XVI. Incertae Sedis</taxon>
        <taxon>Carboxydocella</taxon>
    </lineage>
</organism>
<evidence type="ECO:0000313" key="2">
    <source>
        <dbReference type="Proteomes" id="UP000189933"/>
    </source>
</evidence>
<proteinExistence type="predicted"/>
<keyword evidence="2" id="KW-1185">Reference proteome</keyword>
<gene>
    <name evidence="1" type="ORF">SAMN02745885_00266</name>
</gene>
<dbReference type="RefSeq" id="WP_078664422.1">
    <property type="nucleotide sequence ID" value="NZ_FUXM01000002.1"/>
</dbReference>
<accession>A0A1T4LRH7</accession>
<dbReference type="AlphaFoldDB" id="A0A1T4LRH7"/>